<evidence type="ECO:0000259" key="7">
    <source>
        <dbReference type="PROSITE" id="PS50305"/>
    </source>
</evidence>
<evidence type="ECO:0000256" key="4">
    <source>
        <dbReference type="ARBA" id="ARBA00023027"/>
    </source>
</evidence>
<keyword evidence="5" id="KW-0963">Cytoplasm</keyword>
<dbReference type="GO" id="GO:0016787">
    <property type="term" value="F:hydrolase activity"/>
    <property type="evidence" value="ECO:0007669"/>
    <property type="project" value="UniProtKB-KW"/>
</dbReference>
<comment type="catalytic activity">
    <reaction evidence="5">
        <text>N(6)-acetyl-L-lysyl-[protein] + NAD(+) + H2O = 2''-O-acetyl-ADP-D-ribose + nicotinamide + L-lysyl-[protein]</text>
        <dbReference type="Rhea" id="RHEA:43636"/>
        <dbReference type="Rhea" id="RHEA-COMP:9752"/>
        <dbReference type="Rhea" id="RHEA-COMP:10731"/>
        <dbReference type="ChEBI" id="CHEBI:15377"/>
        <dbReference type="ChEBI" id="CHEBI:17154"/>
        <dbReference type="ChEBI" id="CHEBI:29969"/>
        <dbReference type="ChEBI" id="CHEBI:57540"/>
        <dbReference type="ChEBI" id="CHEBI:61930"/>
        <dbReference type="ChEBI" id="CHEBI:83767"/>
        <dbReference type="EC" id="2.3.1.286"/>
    </reaction>
</comment>
<dbReference type="GO" id="GO:0070403">
    <property type="term" value="F:NAD+ binding"/>
    <property type="evidence" value="ECO:0007669"/>
    <property type="project" value="UniProtKB-UniRule"/>
</dbReference>
<evidence type="ECO:0000313" key="11">
    <source>
        <dbReference type="Proteomes" id="UP000256710"/>
    </source>
</evidence>
<dbReference type="HAMAP" id="MF_01967">
    <property type="entry name" value="Sirtuin_ClassII"/>
    <property type="match status" value="1"/>
</dbReference>
<keyword evidence="2 5" id="KW-0479">Metal-binding</keyword>
<feature type="active site" description="Proton acceptor" evidence="5 6">
    <location>
        <position position="138"/>
    </location>
</feature>
<keyword evidence="3 5" id="KW-0862">Zinc</keyword>
<feature type="binding site" evidence="5 6">
    <location>
        <position position="200"/>
    </location>
    <ligand>
        <name>Zn(2+)</name>
        <dbReference type="ChEBI" id="CHEBI:29105"/>
    </ligand>
</feature>
<evidence type="ECO:0000256" key="6">
    <source>
        <dbReference type="PROSITE-ProRule" id="PRU00236"/>
    </source>
</evidence>
<evidence type="ECO:0000313" key="8">
    <source>
        <dbReference type="EMBL" id="SOZ37847.1"/>
    </source>
</evidence>
<feature type="binding site" evidence="5 6">
    <location>
        <position position="197"/>
    </location>
    <ligand>
        <name>Zn(2+)</name>
        <dbReference type="ChEBI" id="CHEBI:29105"/>
    </ligand>
</feature>
<feature type="domain" description="Deacetylase sirtuin-type" evidence="7">
    <location>
        <begin position="15"/>
        <end position="295"/>
    </location>
</feature>
<name>A0A375HNT5_9BURK</name>
<comment type="caution">
    <text evidence="5">Lacks conserved residue(s) required for the propagation of feature annotation.</text>
</comment>
<feature type="binding site" evidence="5">
    <location>
        <begin position="263"/>
        <end position="265"/>
    </location>
    <ligand>
        <name>NAD(+)</name>
        <dbReference type="ChEBI" id="CHEBI:57540"/>
    </ligand>
</feature>
<comment type="subcellular location">
    <subcellularLocation>
        <location evidence="5">Cytoplasm</location>
    </subcellularLocation>
</comment>
<dbReference type="InterPro" id="IPR026591">
    <property type="entry name" value="Sirtuin_cat_small_dom_sf"/>
</dbReference>
<comment type="function">
    <text evidence="5">NAD-dependent protein deacetylase which modulates the activities of several enzymes which are inactive in their acetylated form.</text>
</comment>
<keyword evidence="11" id="KW-1185">Reference proteome</keyword>
<dbReference type="GO" id="GO:0005737">
    <property type="term" value="C:cytoplasm"/>
    <property type="evidence" value="ECO:0007669"/>
    <property type="project" value="UniProtKB-SubCell"/>
</dbReference>
<dbReference type="Proteomes" id="UP000255168">
    <property type="component" value="Plasmid II"/>
</dbReference>
<evidence type="ECO:0000313" key="9">
    <source>
        <dbReference type="EMBL" id="SPD58646.1"/>
    </source>
</evidence>
<feature type="binding site" evidence="5">
    <location>
        <begin position="237"/>
        <end position="239"/>
    </location>
    <ligand>
        <name>NAD(+)</name>
        <dbReference type="ChEBI" id="CHEBI:57540"/>
    </ligand>
</feature>
<keyword evidence="9" id="KW-0378">Hydrolase</keyword>
<dbReference type="Gene3D" id="3.40.50.1220">
    <property type="entry name" value="TPP-binding domain"/>
    <property type="match status" value="1"/>
</dbReference>
<keyword evidence="1 5" id="KW-0808">Transferase</keyword>
<dbReference type="Pfam" id="PF02146">
    <property type="entry name" value="SIR2"/>
    <property type="match status" value="1"/>
</dbReference>
<dbReference type="InterPro" id="IPR026590">
    <property type="entry name" value="Ssirtuin_cat_dom"/>
</dbReference>
<feature type="binding site" evidence="5 6">
    <location>
        <position position="149"/>
    </location>
    <ligand>
        <name>Zn(2+)</name>
        <dbReference type="ChEBI" id="CHEBI:29105"/>
    </ligand>
</feature>
<dbReference type="EMBL" id="OFTC01000032">
    <property type="protein sequence ID" value="SOZ37847.1"/>
    <property type="molecule type" value="Genomic_DNA"/>
</dbReference>
<evidence type="ECO:0000256" key="5">
    <source>
        <dbReference type="HAMAP-Rule" id="MF_01967"/>
    </source>
</evidence>
<dbReference type="NCBIfam" id="NF003738">
    <property type="entry name" value="PRK05333.1"/>
    <property type="match status" value="1"/>
</dbReference>
<comment type="similarity">
    <text evidence="5">Belongs to the sirtuin family. Class II subfamily.</text>
</comment>
<dbReference type="CDD" id="cd01409">
    <property type="entry name" value="SIRT4"/>
    <property type="match status" value="1"/>
</dbReference>
<dbReference type="GO" id="GO:0017136">
    <property type="term" value="F:histone deacetylase activity, NAD-dependent"/>
    <property type="evidence" value="ECO:0007669"/>
    <property type="project" value="TreeGrafter"/>
</dbReference>
<dbReference type="InterPro" id="IPR029035">
    <property type="entry name" value="DHS-like_NAD/FAD-binding_dom"/>
</dbReference>
<evidence type="ECO:0000256" key="2">
    <source>
        <dbReference type="ARBA" id="ARBA00022723"/>
    </source>
</evidence>
<accession>A0A375HNT5</accession>
<dbReference type="EMBL" id="LT984807">
    <property type="protein sequence ID" value="SPD58646.1"/>
    <property type="molecule type" value="Genomic_DNA"/>
</dbReference>
<dbReference type="GO" id="GO:0008270">
    <property type="term" value="F:zinc ion binding"/>
    <property type="evidence" value="ECO:0007669"/>
    <property type="project" value="UniProtKB-UniRule"/>
</dbReference>
<evidence type="ECO:0000256" key="3">
    <source>
        <dbReference type="ARBA" id="ARBA00022833"/>
    </source>
</evidence>
<dbReference type="Gene3D" id="3.30.1600.10">
    <property type="entry name" value="SIR2/SIRT2 'Small Domain"/>
    <property type="match status" value="1"/>
</dbReference>
<dbReference type="InterPro" id="IPR050134">
    <property type="entry name" value="NAD-dep_sirtuin_deacylases"/>
</dbReference>
<evidence type="ECO:0000313" key="10">
    <source>
        <dbReference type="Proteomes" id="UP000255168"/>
    </source>
</evidence>
<dbReference type="PROSITE" id="PS50305">
    <property type="entry name" value="SIRTUIN"/>
    <property type="match status" value="1"/>
</dbReference>
<protein>
    <recommendedName>
        <fullName evidence="5">NAD-dependent protein deacetylase</fullName>
        <ecNumber evidence="5">2.3.1.286</ecNumber>
    </recommendedName>
    <alternativeName>
        <fullName evidence="5">Regulatory protein SIR2 homolog</fullName>
    </alternativeName>
</protein>
<reference evidence="10 11" key="1">
    <citation type="submission" date="2018-01" db="EMBL/GenBank/DDBJ databases">
        <authorList>
            <person name="Clerissi C."/>
        </authorList>
    </citation>
    <scope>NUCLEOTIDE SEQUENCE [LARGE SCALE GENOMIC DNA]</scope>
    <source>
        <strain evidence="8">Cupriavidus taiwanensis STM 6082</strain>
        <strain evidence="9">Cupriavidus taiwanensis STM 6160</strain>
        <plasmid evidence="9">II</plasmid>
        <plasmid evidence="10">ii</plasmid>
    </source>
</reference>
<dbReference type="InterPro" id="IPR003000">
    <property type="entry name" value="Sirtuin"/>
</dbReference>
<dbReference type="SUPFAM" id="SSF52467">
    <property type="entry name" value="DHS-like NAD/FAD-binding domain"/>
    <property type="match status" value="1"/>
</dbReference>
<geneLocation type="plasmid" evidence="10">
    <name>ii</name>
</geneLocation>
<sequence length="300" mass="31931">MSTHLSTHLSTLTMQPSHSSPAAGAALFDFVQRHPRLFVLTGAGISTDSGIPGYRDARGQWQRSPPVTLQAFLGSHAGRQRYWARSMLGWPQAWQARPNHAHHALARLGALGRMTALVTQNVDGLHQRAGSQGVIELHGSLANAICLDCGASHDRAALQDWLVSRNAALRDVIAPPAADGDVHFESPLFAQFQVPDCSHCGGILKPDVVFFGESVPRTRVDAARAALAEADAMLVVGSSLMVYSGYRFCVWAGQMGKPVAALNLGTTRADAMLALKVEAGCAPALQALVSRLTQDTAGSR</sequence>
<dbReference type="Proteomes" id="UP000256710">
    <property type="component" value="Unassembled WGS sequence"/>
</dbReference>
<gene>
    <name evidence="5 9" type="primary">cobB</name>
    <name evidence="8" type="synonym">npdA</name>
    <name evidence="8" type="ORF">CBM2605_B10064</name>
    <name evidence="9" type="ORF">CBM2607_MP10048</name>
</gene>
<dbReference type="PANTHER" id="PTHR11085">
    <property type="entry name" value="NAD-DEPENDENT PROTEIN DEACYLASE SIRTUIN-5, MITOCHONDRIAL-RELATED"/>
    <property type="match status" value="1"/>
</dbReference>
<dbReference type="EC" id="2.3.1.286" evidence="5"/>
<keyword evidence="9" id="KW-0614">Plasmid</keyword>
<keyword evidence="4 5" id="KW-0520">NAD</keyword>
<feature type="binding site" evidence="5">
    <location>
        <position position="281"/>
    </location>
    <ligand>
        <name>NAD(+)</name>
        <dbReference type="ChEBI" id="CHEBI:57540"/>
    </ligand>
</feature>
<feature type="binding site" evidence="5">
    <location>
        <begin position="120"/>
        <end position="123"/>
    </location>
    <ligand>
        <name>NAD(+)</name>
        <dbReference type="ChEBI" id="CHEBI:57540"/>
    </ligand>
</feature>
<evidence type="ECO:0000256" key="1">
    <source>
        <dbReference type="ARBA" id="ARBA00022679"/>
    </source>
</evidence>
<dbReference type="PANTHER" id="PTHR11085:SF10">
    <property type="entry name" value="NAD-DEPENDENT PROTEIN DEACYLASE SIRTUIN-5, MITOCHONDRIAL-RELATED"/>
    <property type="match status" value="1"/>
</dbReference>
<comment type="cofactor">
    <cofactor evidence="5">
        <name>Zn(2+)</name>
        <dbReference type="ChEBI" id="CHEBI:29105"/>
    </cofactor>
    <text evidence="5">Binds 1 zinc ion per subunit.</text>
</comment>
<dbReference type="AlphaFoldDB" id="A0A375HNT5"/>
<dbReference type="InterPro" id="IPR026587">
    <property type="entry name" value="Sirtuin_class_II"/>
</dbReference>
<geneLocation type="plasmid" evidence="9">
    <name>II</name>
</geneLocation>
<proteinExistence type="inferred from homology"/>
<organism evidence="9 10">
    <name type="scientific">Cupriavidus neocaledonicus</name>
    <dbReference type="NCBI Taxonomy" id="1040979"/>
    <lineage>
        <taxon>Bacteria</taxon>
        <taxon>Pseudomonadati</taxon>
        <taxon>Pseudomonadota</taxon>
        <taxon>Betaproteobacteria</taxon>
        <taxon>Burkholderiales</taxon>
        <taxon>Burkholderiaceae</taxon>
        <taxon>Cupriavidus</taxon>
    </lineage>
</organism>
<feature type="binding site" evidence="5 6">
    <location>
        <position position="146"/>
    </location>
    <ligand>
        <name>Zn(2+)</name>
        <dbReference type="ChEBI" id="CHEBI:29105"/>
    </ligand>
</feature>